<dbReference type="Gene3D" id="3.40.50.12780">
    <property type="entry name" value="N-terminal domain of ligase-like"/>
    <property type="match status" value="1"/>
</dbReference>
<name>A0A194VXP4_CYTMA</name>
<reference evidence="4" key="1">
    <citation type="submission" date="2014-12" db="EMBL/GenBank/DDBJ databases">
        <title>Genome Sequence of Valsa Canker Pathogens Uncovers a Specific Adaption of Colonization on Woody Bark.</title>
        <authorList>
            <person name="Yin Z."/>
            <person name="Liu H."/>
            <person name="Gao X."/>
            <person name="Li Z."/>
            <person name="Song N."/>
            <person name="Ke X."/>
            <person name="Dai Q."/>
            <person name="Wu Y."/>
            <person name="Sun Y."/>
            <person name="Xu J.-R."/>
            <person name="Kang Z.K."/>
            <person name="Wang L."/>
            <person name="Huang L."/>
        </authorList>
    </citation>
    <scope>NUCLEOTIDE SEQUENCE [LARGE SCALE GENOMIC DNA]</scope>
    <source>
        <strain evidence="4">03-8</strain>
    </source>
</reference>
<accession>A0A194VXP4</accession>
<dbReference type="InterPro" id="IPR042099">
    <property type="entry name" value="ANL_N_sf"/>
</dbReference>
<keyword evidence="1" id="KW-0596">Phosphopantetheine</keyword>
<evidence type="ECO:0000313" key="4">
    <source>
        <dbReference type="EMBL" id="KUI68638.1"/>
    </source>
</evidence>
<dbReference type="InterPro" id="IPR000873">
    <property type="entry name" value="AMP-dep_synth/lig_dom"/>
</dbReference>
<dbReference type="PANTHER" id="PTHR43439">
    <property type="entry name" value="PHENYLACETATE-COENZYME A LIGASE"/>
    <property type="match status" value="1"/>
</dbReference>
<dbReference type="Proteomes" id="UP000078559">
    <property type="component" value="Chromosome 4"/>
</dbReference>
<dbReference type="InterPro" id="IPR045851">
    <property type="entry name" value="AMP-bd_C_sf"/>
</dbReference>
<dbReference type="AlphaFoldDB" id="A0A194VXP4"/>
<proteinExistence type="predicted"/>
<feature type="domain" description="AMP-dependent synthetase/ligase" evidence="3">
    <location>
        <begin position="45"/>
        <end position="340"/>
    </location>
</feature>
<dbReference type="InterPro" id="IPR051414">
    <property type="entry name" value="Adenylate-forming_Reductase"/>
</dbReference>
<gene>
    <name evidence="4" type="ORF">VM1G_03672</name>
</gene>
<dbReference type="OrthoDB" id="429813at2759"/>
<protein>
    <submittedName>
        <fullName evidence="4">Acyl-CoA synthetase family member 2, mitochondrial</fullName>
    </submittedName>
</protein>
<evidence type="ECO:0000313" key="5">
    <source>
        <dbReference type="Proteomes" id="UP000078559"/>
    </source>
</evidence>
<sequence length="604" mass="67111">MPSALPDPPVDCGRRLLPAVVDQLARDEPDRAWCSLPRDDYDLSQGFEDISYARFANAINKLAWFIEESIGKSTTFETVAYLGISDVRYHMMQLAVCKTGHKVLFSSQINSQAVHLSLLEQTDCNVIFTANGVLVNDILSARPMKHAVIPALDDLLEAEEVPHYPYEKTYEEAKNDPYIILHTSGTTGQPKPIVWNHALIATQDRHLLLEDVAGRRHTLMLCHPGEGVRYMMPTSPFHAISCGFAMCMSIFGKTVILPGFRDRGVDASEICLLLESSNATKAFFTPWMMEAIARRKDAKKFIEPLESVVFGGAVLSSPAARVWANHTKIQNVWGSTESLAPPQLESDNADYEYTYFDVFTEGYEFRQIKDTGYVSETGEAKDLYEFVMKTSEKAAPTASWHAAQGFHPSTTSPPYPEWQTSDLWTPHPDPAKAAYAWKFVCRKDDLISFSTGVSGHPAPIERAIHASDKVHSVILTGSEHRQAVALIELAEGYEPSPELASELWGEVIEAANEKAQAHIRVARTHVLLLPAGSFVRTAKGNVVRTLVEAKFKDRIAEVFEKYGDKWQDAKERYGSISQSTEITVEIVTEGNGRNGNGNSNRNAS</sequence>
<dbReference type="Pfam" id="PF00501">
    <property type="entry name" value="AMP-binding"/>
    <property type="match status" value="1"/>
</dbReference>
<dbReference type="SMR" id="A0A194VXP4"/>
<dbReference type="EMBL" id="CM003101">
    <property type="protein sequence ID" value="KUI68638.1"/>
    <property type="molecule type" value="Genomic_DNA"/>
</dbReference>
<dbReference type="SUPFAM" id="SSF56801">
    <property type="entry name" value="Acetyl-CoA synthetase-like"/>
    <property type="match status" value="1"/>
</dbReference>
<dbReference type="InterPro" id="IPR020845">
    <property type="entry name" value="AMP-binding_CS"/>
</dbReference>
<dbReference type="Pfam" id="PF23562">
    <property type="entry name" value="AMP-binding_C_3"/>
    <property type="match status" value="1"/>
</dbReference>
<dbReference type="PROSITE" id="PS00455">
    <property type="entry name" value="AMP_BINDING"/>
    <property type="match status" value="1"/>
</dbReference>
<evidence type="ECO:0000256" key="2">
    <source>
        <dbReference type="ARBA" id="ARBA00022553"/>
    </source>
</evidence>
<dbReference type="PANTHER" id="PTHR43439:SF2">
    <property type="entry name" value="ENZYME, PUTATIVE (JCVI)-RELATED"/>
    <property type="match status" value="1"/>
</dbReference>
<keyword evidence="5" id="KW-1185">Reference proteome</keyword>
<evidence type="ECO:0000259" key="3">
    <source>
        <dbReference type="Pfam" id="PF00501"/>
    </source>
</evidence>
<dbReference type="Gene3D" id="3.30.300.30">
    <property type="match status" value="1"/>
</dbReference>
<evidence type="ECO:0000256" key="1">
    <source>
        <dbReference type="ARBA" id="ARBA00022450"/>
    </source>
</evidence>
<keyword evidence="2" id="KW-0597">Phosphoprotein</keyword>
<organism evidence="4 5">
    <name type="scientific">Cytospora mali</name>
    <name type="common">Apple Valsa canker fungus</name>
    <name type="synonym">Valsa mali</name>
    <dbReference type="NCBI Taxonomy" id="578113"/>
    <lineage>
        <taxon>Eukaryota</taxon>
        <taxon>Fungi</taxon>
        <taxon>Dikarya</taxon>
        <taxon>Ascomycota</taxon>
        <taxon>Pezizomycotina</taxon>
        <taxon>Sordariomycetes</taxon>
        <taxon>Sordariomycetidae</taxon>
        <taxon>Diaporthales</taxon>
        <taxon>Cytosporaceae</taxon>
        <taxon>Cytospora</taxon>
    </lineage>
</organism>